<comment type="similarity">
    <text evidence="2 12">Belongs to the RNA methyltransferase RsmE family.</text>
</comment>
<dbReference type="GO" id="GO:0005737">
    <property type="term" value="C:cytoplasm"/>
    <property type="evidence" value="ECO:0007669"/>
    <property type="project" value="UniProtKB-SubCell"/>
</dbReference>
<gene>
    <name evidence="15" type="ORF">SAMN05421767_11133</name>
</gene>
<evidence type="ECO:0000256" key="9">
    <source>
        <dbReference type="ARBA" id="ARBA00022691"/>
    </source>
</evidence>
<keyword evidence="6 12" id="KW-0698">rRNA processing</keyword>
<keyword evidence="16" id="KW-1185">Reference proteome</keyword>
<dbReference type="InterPro" id="IPR029028">
    <property type="entry name" value="Alpha/beta_knot_MTases"/>
</dbReference>
<protein>
    <recommendedName>
        <fullName evidence="4 12">Ribosomal RNA small subunit methyltransferase E</fullName>
        <ecNumber evidence="3 12">2.1.1.193</ecNumber>
    </recommendedName>
</protein>
<dbReference type="InterPro" id="IPR006700">
    <property type="entry name" value="RsmE"/>
</dbReference>
<dbReference type="Pfam" id="PF04452">
    <property type="entry name" value="Methyltrans_RNA"/>
    <property type="match status" value="1"/>
</dbReference>
<dbReference type="NCBIfam" id="NF008692">
    <property type="entry name" value="PRK11713.1-5"/>
    <property type="match status" value="1"/>
</dbReference>
<dbReference type="CDD" id="cd18084">
    <property type="entry name" value="RsmE-like"/>
    <property type="match status" value="1"/>
</dbReference>
<dbReference type="NCBIfam" id="NF008691">
    <property type="entry name" value="PRK11713.1-4"/>
    <property type="match status" value="1"/>
</dbReference>
<feature type="domain" description="Ribosomal RNA small subunit methyltransferase E methyltransferase" evidence="13">
    <location>
        <begin position="73"/>
        <end position="243"/>
    </location>
</feature>
<dbReference type="OrthoDB" id="9815641at2"/>
<dbReference type="SUPFAM" id="SSF75217">
    <property type="entry name" value="alpha/beta knot"/>
    <property type="match status" value="1"/>
</dbReference>
<feature type="domain" description="Ribosomal RNA small subunit methyltransferase E PUA-like" evidence="14">
    <location>
        <begin position="18"/>
        <end position="64"/>
    </location>
</feature>
<proteinExistence type="inferred from homology"/>
<evidence type="ECO:0000256" key="2">
    <source>
        <dbReference type="ARBA" id="ARBA00005528"/>
    </source>
</evidence>
<comment type="function">
    <text evidence="10 12">Specifically methylates the N3 position of the uracil ring of uridine 1498 (m3U1498) in 16S rRNA. Acts on the fully assembled 30S ribosomal subunit.</text>
</comment>
<accession>A0A1H9K164</accession>
<evidence type="ECO:0000259" key="13">
    <source>
        <dbReference type="Pfam" id="PF04452"/>
    </source>
</evidence>
<dbReference type="PANTHER" id="PTHR30027">
    <property type="entry name" value="RIBOSOMAL RNA SMALL SUBUNIT METHYLTRANSFERASE E"/>
    <property type="match status" value="1"/>
</dbReference>
<dbReference type="NCBIfam" id="TIGR00046">
    <property type="entry name" value="RsmE family RNA methyltransferase"/>
    <property type="match status" value="1"/>
</dbReference>
<evidence type="ECO:0000256" key="5">
    <source>
        <dbReference type="ARBA" id="ARBA00022490"/>
    </source>
</evidence>
<dbReference type="SUPFAM" id="SSF88697">
    <property type="entry name" value="PUA domain-like"/>
    <property type="match status" value="1"/>
</dbReference>
<keyword evidence="8 12" id="KW-0808">Transferase</keyword>
<dbReference type="InterPro" id="IPR046887">
    <property type="entry name" value="RsmE_PUA-like"/>
</dbReference>
<dbReference type="InterPro" id="IPR046886">
    <property type="entry name" value="RsmE_MTase_dom"/>
</dbReference>
<organism evidence="15 16">
    <name type="scientific">Granulicatella balaenopterae</name>
    <dbReference type="NCBI Taxonomy" id="137733"/>
    <lineage>
        <taxon>Bacteria</taxon>
        <taxon>Bacillati</taxon>
        <taxon>Bacillota</taxon>
        <taxon>Bacilli</taxon>
        <taxon>Lactobacillales</taxon>
        <taxon>Carnobacteriaceae</taxon>
        <taxon>Granulicatella</taxon>
    </lineage>
</organism>
<evidence type="ECO:0000256" key="3">
    <source>
        <dbReference type="ARBA" id="ARBA00012328"/>
    </source>
</evidence>
<dbReference type="PANTHER" id="PTHR30027:SF3">
    <property type="entry name" value="16S RRNA (URACIL(1498)-N(3))-METHYLTRANSFERASE"/>
    <property type="match status" value="1"/>
</dbReference>
<dbReference type="Gene3D" id="3.40.1280.10">
    <property type="match status" value="1"/>
</dbReference>
<dbReference type="RefSeq" id="WP_089746386.1">
    <property type="nucleotide sequence ID" value="NZ_FOGF01000011.1"/>
</dbReference>
<dbReference type="PIRSF" id="PIRSF015601">
    <property type="entry name" value="MTase_slr0722"/>
    <property type="match status" value="1"/>
</dbReference>
<keyword evidence="9 12" id="KW-0949">S-adenosyl-L-methionine</keyword>
<keyword evidence="5 12" id="KW-0963">Cytoplasm</keyword>
<dbReference type="GO" id="GO:0070475">
    <property type="term" value="P:rRNA base methylation"/>
    <property type="evidence" value="ECO:0007669"/>
    <property type="project" value="TreeGrafter"/>
</dbReference>
<name>A0A1H9K164_9LACT</name>
<reference evidence="15 16" key="1">
    <citation type="submission" date="2016-10" db="EMBL/GenBank/DDBJ databases">
        <authorList>
            <person name="de Groot N.N."/>
        </authorList>
    </citation>
    <scope>NUCLEOTIDE SEQUENCE [LARGE SCALE GENOMIC DNA]</scope>
    <source>
        <strain evidence="15 16">DSM 15827</strain>
    </source>
</reference>
<evidence type="ECO:0000256" key="1">
    <source>
        <dbReference type="ARBA" id="ARBA00004496"/>
    </source>
</evidence>
<dbReference type="STRING" id="137733.SAMN05421767_11133"/>
<dbReference type="EMBL" id="FOGF01000011">
    <property type="protein sequence ID" value="SEQ92829.1"/>
    <property type="molecule type" value="Genomic_DNA"/>
</dbReference>
<evidence type="ECO:0000259" key="14">
    <source>
        <dbReference type="Pfam" id="PF20260"/>
    </source>
</evidence>
<evidence type="ECO:0000256" key="6">
    <source>
        <dbReference type="ARBA" id="ARBA00022552"/>
    </source>
</evidence>
<keyword evidence="7 12" id="KW-0489">Methyltransferase</keyword>
<dbReference type="InterPro" id="IPR015947">
    <property type="entry name" value="PUA-like_sf"/>
</dbReference>
<evidence type="ECO:0000313" key="15">
    <source>
        <dbReference type="EMBL" id="SEQ92829.1"/>
    </source>
</evidence>
<evidence type="ECO:0000256" key="12">
    <source>
        <dbReference type="PIRNR" id="PIRNR015601"/>
    </source>
</evidence>
<comment type="subcellular location">
    <subcellularLocation>
        <location evidence="1 12">Cytoplasm</location>
    </subcellularLocation>
</comment>
<evidence type="ECO:0000256" key="11">
    <source>
        <dbReference type="ARBA" id="ARBA00047944"/>
    </source>
</evidence>
<dbReference type="Pfam" id="PF20260">
    <property type="entry name" value="PUA_4"/>
    <property type="match status" value="1"/>
</dbReference>
<sequence length="250" mass="27961">MQRYFIEEALTLGTEIEVTDDIYHHMIRVMRMKEGEKCWFVDTNHELFQISVKKIKEKLVIVSIDEQVAQNVEMPINVAIACGLPKGDKLDLIVQKSTELGVNKIIPMTIVRNVVKWKQDKMVKKVSRLQKIAKEAAEQSHRLQIPEVTSVMSIKEIIALSKDYDATIVAYEEEAKVGEASAFAKTLASLSPGQSILMIFGSEGGLTPEEVEQMTQAGIIACGLGPRILRTETAPLYALAAISYHFELQK</sequence>
<dbReference type="AlphaFoldDB" id="A0A1H9K164"/>
<evidence type="ECO:0000256" key="7">
    <source>
        <dbReference type="ARBA" id="ARBA00022603"/>
    </source>
</evidence>
<evidence type="ECO:0000256" key="4">
    <source>
        <dbReference type="ARBA" id="ARBA00013673"/>
    </source>
</evidence>
<evidence type="ECO:0000256" key="8">
    <source>
        <dbReference type="ARBA" id="ARBA00022679"/>
    </source>
</evidence>
<dbReference type="InterPro" id="IPR029026">
    <property type="entry name" value="tRNA_m1G_MTases_N"/>
</dbReference>
<comment type="catalytic activity">
    <reaction evidence="11 12">
        <text>uridine(1498) in 16S rRNA + S-adenosyl-L-methionine = N(3)-methyluridine(1498) in 16S rRNA + S-adenosyl-L-homocysteine + H(+)</text>
        <dbReference type="Rhea" id="RHEA:42920"/>
        <dbReference type="Rhea" id="RHEA-COMP:10283"/>
        <dbReference type="Rhea" id="RHEA-COMP:10284"/>
        <dbReference type="ChEBI" id="CHEBI:15378"/>
        <dbReference type="ChEBI" id="CHEBI:57856"/>
        <dbReference type="ChEBI" id="CHEBI:59789"/>
        <dbReference type="ChEBI" id="CHEBI:65315"/>
        <dbReference type="ChEBI" id="CHEBI:74502"/>
        <dbReference type="EC" id="2.1.1.193"/>
    </reaction>
</comment>
<dbReference type="EC" id="2.1.1.193" evidence="3 12"/>
<evidence type="ECO:0000256" key="10">
    <source>
        <dbReference type="ARBA" id="ARBA00025699"/>
    </source>
</evidence>
<evidence type="ECO:0000313" key="16">
    <source>
        <dbReference type="Proteomes" id="UP000198556"/>
    </source>
</evidence>
<dbReference type="GO" id="GO:0070042">
    <property type="term" value="F:rRNA (uridine-N3-)-methyltransferase activity"/>
    <property type="evidence" value="ECO:0007669"/>
    <property type="project" value="TreeGrafter"/>
</dbReference>
<dbReference type="Proteomes" id="UP000198556">
    <property type="component" value="Unassembled WGS sequence"/>
</dbReference>